<accession>A0A0N1HYB8</accession>
<reference evidence="2 3" key="1">
    <citation type="submission" date="2015-06" db="EMBL/GenBank/DDBJ databases">
        <title>Draft genome of the ant-associated black yeast Phialophora attae CBS 131958.</title>
        <authorList>
            <person name="Moreno L.F."/>
            <person name="Stielow B.J."/>
            <person name="de Hoog S."/>
            <person name="Vicente V.A."/>
            <person name="Weiss V.A."/>
            <person name="de Vries M."/>
            <person name="Cruz L.M."/>
            <person name="Souza E.M."/>
        </authorList>
    </citation>
    <scope>NUCLEOTIDE SEQUENCE [LARGE SCALE GENOMIC DNA]</scope>
    <source>
        <strain evidence="2 3">CBS 131958</strain>
    </source>
</reference>
<dbReference type="VEuPathDB" id="FungiDB:AB675_6743"/>
<comment type="caution">
    <text evidence="2">The sequence shown here is derived from an EMBL/GenBank/DDBJ whole genome shotgun (WGS) entry which is preliminary data.</text>
</comment>
<feature type="region of interest" description="Disordered" evidence="1">
    <location>
        <begin position="108"/>
        <end position="156"/>
    </location>
</feature>
<gene>
    <name evidence="2" type="ORF">AB675_6743</name>
</gene>
<dbReference type="RefSeq" id="XP_018003308.1">
    <property type="nucleotide sequence ID" value="XM_018147055.1"/>
</dbReference>
<proteinExistence type="predicted"/>
<feature type="compositionally biased region" description="Basic and acidic residues" evidence="1">
    <location>
        <begin position="417"/>
        <end position="428"/>
    </location>
</feature>
<dbReference type="EMBL" id="LFJN01000005">
    <property type="protein sequence ID" value="KPI43345.1"/>
    <property type="molecule type" value="Genomic_DNA"/>
</dbReference>
<name>A0A0N1HYB8_9EURO</name>
<organism evidence="2 3">
    <name type="scientific">Cyphellophora attinorum</name>
    <dbReference type="NCBI Taxonomy" id="1664694"/>
    <lineage>
        <taxon>Eukaryota</taxon>
        <taxon>Fungi</taxon>
        <taxon>Dikarya</taxon>
        <taxon>Ascomycota</taxon>
        <taxon>Pezizomycotina</taxon>
        <taxon>Eurotiomycetes</taxon>
        <taxon>Chaetothyriomycetidae</taxon>
        <taxon>Chaetothyriales</taxon>
        <taxon>Cyphellophoraceae</taxon>
        <taxon>Cyphellophora</taxon>
    </lineage>
</organism>
<feature type="compositionally biased region" description="Acidic residues" evidence="1">
    <location>
        <begin position="384"/>
        <end position="394"/>
    </location>
</feature>
<feature type="region of interest" description="Disordered" evidence="1">
    <location>
        <begin position="361"/>
        <end position="429"/>
    </location>
</feature>
<evidence type="ECO:0000313" key="3">
    <source>
        <dbReference type="Proteomes" id="UP000038010"/>
    </source>
</evidence>
<sequence>MMRCLIEYLEEEKGDDGLLITDRHEANRQALARLEEQWPIETSGKITTVHIERQFENIARRWHYGPTISGGMSSLRKYLFRHGKSAIDYRLARAGVFSRDEIASWESEKKAERKAARAKSTNPTKRRNLADELNWEYPSRKHQRAASIPDSDSTNQDAIANSVESRNLVTPSGHGSGVLVSLQHFLTNPPNPTTLKPEFIASEMSFISHSINATVFRRLQAADINTNGPVILSFDQLDHDFTKLLEKVLGFQRSEFDSGRERLNELRAEKYLPLEHFVRSLVGAALTTWVFRRDPGAEESNKTLEIYRQVVGKMDTNLAMHVDAIAREVYLTQEVVPTIKQRAKDFAERLDNVVFRFIEPPSSDTRHRDGEGFDSKHSIPTYGEDSDDSEDEITVLEQRVAHAPSVSPITPPRRSRRSEGAPGRDDVQPHFTTEWKASLARIFERAFNLRIKMEQKASQATYTFEFPYPGQIYDESNREGHIGAIRKQRRVMIGILPAVYYVTKDQDGREVDRIACAPHKSFDC</sequence>
<evidence type="ECO:0000313" key="2">
    <source>
        <dbReference type="EMBL" id="KPI43345.1"/>
    </source>
</evidence>
<dbReference type="Proteomes" id="UP000038010">
    <property type="component" value="Unassembled WGS sequence"/>
</dbReference>
<dbReference type="AlphaFoldDB" id="A0A0N1HYB8"/>
<dbReference type="GeneID" id="28738935"/>
<protein>
    <submittedName>
        <fullName evidence="2">Uncharacterized protein</fullName>
    </submittedName>
</protein>
<evidence type="ECO:0000256" key="1">
    <source>
        <dbReference type="SAM" id="MobiDB-lite"/>
    </source>
</evidence>
<feature type="compositionally biased region" description="Basic and acidic residues" evidence="1">
    <location>
        <begin position="364"/>
        <end position="377"/>
    </location>
</feature>
<keyword evidence="3" id="KW-1185">Reference proteome</keyword>